<dbReference type="SUPFAM" id="SSF48452">
    <property type="entry name" value="TPR-like"/>
    <property type="match status" value="1"/>
</dbReference>
<keyword evidence="2" id="KW-1185">Reference proteome</keyword>
<sequence length="226" mass="26544">MLKNLSFLIIILSCFNSCIEHVKTHGGLNKEQQRAFDKISEFENHISELHTKSESQPDKVLKETQSLINQTLNSSDSLNIARNKLDYLFSLRAEIFYKTEQYQNSIDEIIANSEIHLKSSLISSHDNLVLACNYMKLKKYKIAFEQIEKAGKGYYITDYILGNFYENTEEIGKAKEIYLKIIREERSHYKFYELAQNRLTELEKESPKLLTELYFPTYNPKFKITK</sequence>
<organism evidence="1 2">
    <name type="scientific">Winogradskyella poriferorum</name>
    <dbReference type="NCBI Taxonomy" id="307627"/>
    <lineage>
        <taxon>Bacteria</taxon>
        <taxon>Pseudomonadati</taxon>
        <taxon>Bacteroidota</taxon>
        <taxon>Flavobacteriia</taxon>
        <taxon>Flavobacteriales</taxon>
        <taxon>Flavobacteriaceae</taxon>
        <taxon>Winogradskyella</taxon>
    </lineage>
</organism>
<evidence type="ECO:0008006" key="3">
    <source>
        <dbReference type="Google" id="ProtNLM"/>
    </source>
</evidence>
<name>A0ABU7W479_9FLAO</name>
<proteinExistence type="predicted"/>
<reference evidence="1 2" key="1">
    <citation type="submission" date="2024-02" db="EMBL/GenBank/DDBJ databases">
        <title>Winogradskyella poriferorum JCM 12885.</title>
        <authorList>
            <person name="Zhang D.-F."/>
            <person name="Fu Z.-Y."/>
        </authorList>
    </citation>
    <scope>NUCLEOTIDE SEQUENCE [LARGE SCALE GENOMIC DNA]</scope>
    <source>
        <strain evidence="1 2">JCM 12885</strain>
    </source>
</reference>
<dbReference type="Proteomes" id="UP001356704">
    <property type="component" value="Unassembled WGS sequence"/>
</dbReference>
<dbReference type="EMBL" id="JAZHOU010000002">
    <property type="protein sequence ID" value="MEF3078767.1"/>
    <property type="molecule type" value="Genomic_DNA"/>
</dbReference>
<dbReference type="RefSeq" id="WP_331809545.1">
    <property type="nucleotide sequence ID" value="NZ_JAZHOU010000002.1"/>
</dbReference>
<accession>A0ABU7W479</accession>
<evidence type="ECO:0000313" key="2">
    <source>
        <dbReference type="Proteomes" id="UP001356704"/>
    </source>
</evidence>
<evidence type="ECO:0000313" key="1">
    <source>
        <dbReference type="EMBL" id="MEF3078767.1"/>
    </source>
</evidence>
<dbReference type="InterPro" id="IPR011990">
    <property type="entry name" value="TPR-like_helical_dom_sf"/>
</dbReference>
<protein>
    <recommendedName>
        <fullName evidence="3">Tetratricopeptide repeat protein</fullName>
    </recommendedName>
</protein>
<gene>
    <name evidence="1" type="ORF">V1468_07120</name>
</gene>
<comment type="caution">
    <text evidence="1">The sequence shown here is derived from an EMBL/GenBank/DDBJ whole genome shotgun (WGS) entry which is preliminary data.</text>
</comment>